<dbReference type="Gene3D" id="2.30.130.40">
    <property type="entry name" value="LON domain-like"/>
    <property type="match status" value="1"/>
</dbReference>
<organism evidence="2 3">
    <name type="scientific">Cryobacterium algoritolerans</name>
    <dbReference type="NCBI Taxonomy" id="1259184"/>
    <lineage>
        <taxon>Bacteria</taxon>
        <taxon>Bacillati</taxon>
        <taxon>Actinomycetota</taxon>
        <taxon>Actinomycetes</taxon>
        <taxon>Micrococcales</taxon>
        <taxon>Microbacteriaceae</taxon>
        <taxon>Cryobacterium</taxon>
    </lineage>
</organism>
<dbReference type="AlphaFoldDB" id="A0A4R8WQS4"/>
<comment type="caution">
    <text evidence="2">The sequence shown here is derived from an EMBL/GenBank/DDBJ whole genome shotgun (WGS) entry which is preliminary data.</text>
</comment>
<dbReference type="PROSITE" id="PS50007">
    <property type="entry name" value="PIPLC_X_DOMAIN"/>
    <property type="match status" value="1"/>
</dbReference>
<dbReference type="Pfam" id="PF02190">
    <property type="entry name" value="LON_substr_bdg"/>
    <property type="match status" value="1"/>
</dbReference>
<dbReference type="OrthoDB" id="25394at2"/>
<dbReference type="InterPro" id="IPR046336">
    <property type="entry name" value="Lon_prtase_N_sf"/>
</dbReference>
<name>A0A4R8WQS4_9MICO</name>
<evidence type="ECO:0000313" key="2">
    <source>
        <dbReference type="EMBL" id="TFC14570.1"/>
    </source>
</evidence>
<reference evidence="2 3" key="1">
    <citation type="submission" date="2019-03" db="EMBL/GenBank/DDBJ databases">
        <title>Genomics of glacier-inhabiting Cryobacterium strains.</title>
        <authorList>
            <person name="Liu Q."/>
            <person name="Xin Y.-H."/>
        </authorList>
    </citation>
    <scope>NUCLEOTIDE SEQUENCE [LARGE SCALE GENOMIC DNA]</scope>
    <source>
        <strain evidence="2 3">MDT1-3</strain>
    </source>
</reference>
<sequence>MPNLPMFPLGSVLFPYLPLQLRVFEERYLIMLSRILADEPAEFGVVLIERGQEVGGGEHRFGYGTVAQITQLAASDGFVGVLAQGERRVEVLDWLEEDPYPEAVVRDIPELDWDDNLFPLREEAELAVRRALALASEFTDQAWSPDIELSEDPTAAAWQLAGITPVGPLDQIALLRATTMEGLLSAVLVYTAAAVESFRSPWPDE</sequence>
<proteinExistence type="predicted"/>
<dbReference type="PROSITE" id="PS51787">
    <property type="entry name" value="LON_N"/>
    <property type="match status" value="1"/>
</dbReference>
<dbReference type="SMART" id="SM00464">
    <property type="entry name" value="LON"/>
    <property type="match status" value="1"/>
</dbReference>
<evidence type="ECO:0000313" key="3">
    <source>
        <dbReference type="Proteomes" id="UP000298412"/>
    </source>
</evidence>
<dbReference type="RefSeq" id="WP_134567284.1">
    <property type="nucleotide sequence ID" value="NZ_SOFP01000047.1"/>
</dbReference>
<dbReference type="EMBL" id="SOFP01000047">
    <property type="protein sequence ID" value="TFC14570.1"/>
    <property type="molecule type" value="Genomic_DNA"/>
</dbReference>
<keyword evidence="3" id="KW-1185">Reference proteome</keyword>
<protein>
    <submittedName>
        <fullName evidence="2">Peptidase S16</fullName>
    </submittedName>
</protein>
<dbReference type="InterPro" id="IPR003111">
    <property type="entry name" value="Lon_prtase_N"/>
</dbReference>
<dbReference type="PANTHER" id="PTHR46732">
    <property type="entry name" value="ATP-DEPENDENT PROTEASE LA (LON) DOMAIN PROTEIN"/>
    <property type="match status" value="1"/>
</dbReference>
<dbReference type="Proteomes" id="UP000298412">
    <property type="component" value="Unassembled WGS sequence"/>
</dbReference>
<feature type="domain" description="Lon N-terminal" evidence="1">
    <location>
        <begin position="1"/>
        <end position="195"/>
    </location>
</feature>
<accession>A0A4R8WQS4</accession>
<gene>
    <name evidence="2" type="ORF">E3O19_10225</name>
</gene>
<dbReference type="SUPFAM" id="SSF88697">
    <property type="entry name" value="PUA domain-like"/>
    <property type="match status" value="1"/>
</dbReference>
<evidence type="ECO:0000259" key="1">
    <source>
        <dbReference type="PROSITE" id="PS51787"/>
    </source>
</evidence>
<dbReference type="InterPro" id="IPR015947">
    <property type="entry name" value="PUA-like_sf"/>
</dbReference>
<dbReference type="PANTHER" id="PTHR46732:SF8">
    <property type="entry name" value="ATP-DEPENDENT PROTEASE LA (LON) DOMAIN PROTEIN"/>
    <property type="match status" value="1"/>
</dbReference>